<dbReference type="Proteomes" id="UP000051451">
    <property type="component" value="Unassembled WGS sequence"/>
</dbReference>
<feature type="transmembrane region" description="Helical" evidence="1">
    <location>
        <begin position="26"/>
        <end position="44"/>
    </location>
</feature>
<keyword evidence="1" id="KW-1133">Transmembrane helix</keyword>
<protein>
    <submittedName>
        <fullName evidence="2">Uncharacterized protein</fullName>
    </submittedName>
</protein>
<keyword evidence="1" id="KW-0472">Membrane</keyword>
<accession>A0A0R1VPF5</accession>
<dbReference type="STRING" id="1423750.FC89_GL000098"/>
<feature type="transmembrane region" description="Helical" evidence="1">
    <location>
        <begin position="90"/>
        <end position="112"/>
    </location>
</feature>
<dbReference type="InterPro" id="IPR024515">
    <property type="entry name" value="DUF3397"/>
</dbReference>
<keyword evidence="3" id="KW-1185">Reference proteome</keyword>
<organism evidence="2 3">
    <name type="scientific">Liquorilactobacillus ghanensis DSM 18630</name>
    <dbReference type="NCBI Taxonomy" id="1423750"/>
    <lineage>
        <taxon>Bacteria</taxon>
        <taxon>Bacillati</taxon>
        <taxon>Bacillota</taxon>
        <taxon>Bacilli</taxon>
        <taxon>Lactobacillales</taxon>
        <taxon>Lactobacillaceae</taxon>
        <taxon>Liquorilactobacillus</taxon>
    </lineage>
</organism>
<dbReference type="Pfam" id="PF11877">
    <property type="entry name" value="DUF3397"/>
    <property type="match status" value="1"/>
</dbReference>
<reference evidence="2 3" key="1">
    <citation type="journal article" date="2015" name="Genome Announc.">
        <title>Expanding the biotechnology potential of lactobacilli through comparative genomics of 213 strains and associated genera.</title>
        <authorList>
            <person name="Sun Z."/>
            <person name="Harris H.M."/>
            <person name="McCann A."/>
            <person name="Guo C."/>
            <person name="Argimon S."/>
            <person name="Zhang W."/>
            <person name="Yang X."/>
            <person name="Jeffery I.B."/>
            <person name="Cooney J.C."/>
            <person name="Kagawa T.F."/>
            <person name="Liu W."/>
            <person name="Song Y."/>
            <person name="Salvetti E."/>
            <person name="Wrobel A."/>
            <person name="Rasinkangas P."/>
            <person name="Parkhill J."/>
            <person name="Rea M.C."/>
            <person name="O'Sullivan O."/>
            <person name="Ritari J."/>
            <person name="Douillard F.P."/>
            <person name="Paul Ross R."/>
            <person name="Yang R."/>
            <person name="Briner A.E."/>
            <person name="Felis G.E."/>
            <person name="de Vos W.M."/>
            <person name="Barrangou R."/>
            <person name="Klaenhammer T.R."/>
            <person name="Caufield P.W."/>
            <person name="Cui Y."/>
            <person name="Zhang H."/>
            <person name="O'Toole P.W."/>
        </authorList>
    </citation>
    <scope>NUCLEOTIDE SEQUENCE [LARGE SCALE GENOMIC DNA]</scope>
    <source>
        <strain evidence="2 3">DSM 18630</strain>
    </source>
</reference>
<proteinExistence type="predicted"/>
<name>A0A0R1VPF5_9LACO</name>
<gene>
    <name evidence="2" type="ORF">FC89_GL000098</name>
</gene>
<sequence length="116" mass="13532">MLVQLAVIGILWVGLSFWKRKFPRFFPKKLYPVDLIIFYLIYCIHRLSMVILKTSLLPEISLFAALLGIGLTLFLAVTRGEIVYSLFWLQFWRIFGILVIISYLTLLLIFGLKFVS</sequence>
<dbReference type="EMBL" id="AZGB01000005">
    <property type="protein sequence ID" value="KRM07658.1"/>
    <property type="molecule type" value="Genomic_DNA"/>
</dbReference>
<comment type="caution">
    <text evidence="2">The sequence shown here is derived from an EMBL/GenBank/DDBJ whole genome shotgun (WGS) entry which is preliminary data.</text>
</comment>
<evidence type="ECO:0000313" key="2">
    <source>
        <dbReference type="EMBL" id="KRM07658.1"/>
    </source>
</evidence>
<dbReference type="AlphaFoldDB" id="A0A0R1VPF5"/>
<dbReference type="PATRIC" id="fig|1423750.3.peg.99"/>
<feature type="transmembrane region" description="Helical" evidence="1">
    <location>
        <begin position="56"/>
        <end position="78"/>
    </location>
</feature>
<keyword evidence="1" id="KW-0812">Transmembrane</keyword>
<evidence type="ECO:0000313" key="3">
    <source>
        <dbReference type="Proteomes" id="UP000051451"/>
    </source>
</evidence>
<evidence type="ECO:0000256" key="1">
    <source>
        <dbReference type="SAM" id="Phobius"/>
    </source>
</evidence>